<feature type="region of interest" description="Disordered" evidence="1">
    <location>
        <begin position="21"/>
        <end position="50"/>
    </location>
</feature>
<name>A0ABQ2DG08_9MICC</name>
<comment type="caution">
    <text evidence="3">The sequence shown here is derived from an EMBL/GenBank/DDBJ whole genome shotgun (WGS) entry which is preliminary data.</text>
</comment>
<dbReference type="EMBL" id="BMKX01000002">
    <property type="protein sequence ID" value="GGJ56729.1"/>
    <property type="molecule type" value="Genomic_DNA"/>
</dbReference>
<reference evidence="4" key="1">
    <citation type="journal article" date="2019" name="Int. J. Syst. Evol. Microbiol.">
        <title>The Global Catalogue of Microorganisms (GCM) 10K type strain sequencing project: providing services to taxonomists for standard genome sequencing and annotation.</title>
        <authorList>
            <consortium name="The Broad Institute Genomics Platform"/>
            <consortium name="The Broad Institute Genome Sequencing Center for Infectious Disease"/>
            <person name="Wu L."/>
            <person name="Ma J."/>
        </authorList>
    </citation>
    <scope>NUCLEOTIDE SEQUENCE [LARGE SCALE GENOMIC DNA]</scope>
    <source>
        <strain evidence="4">CGMCC 1.3685</strain>
    </source>
</reference>
<evidence type="ECO:0000256" key="2">
    <source>
        <dbReference type="SAM" id="SignalP"/>
    </source>
</evidence>
<dbReference type="RefSeq" id="WP_188684714.1">
    <property type="nucleotide sequence ID" value="NZ_BMKX01000002.1"/>
</dbReference>
<sequence>MTKRSLWILPLAAMLALSGCSSSGGDDAASSAPSSQPSQQQESKSGKTLSADQVKNVVTKLVGDDSSAQILNNEVMKPQLEQAKSMSGASGIKPEKCAKEQEKYSVTDLTGTVAASATVQGDATGKVIQIFSITDDATRAKISEALKLPNIDGCETITVSVSGQDVNAVRQILKLDSTANQSLTMATQMKVGADQHLNSVAVQALEGNNFVLVTFSSGTVEAPLLAGEAMQLADQAFEEIKALQ</sequence>
<dbReference type="PROSITE" id="PS51257">
    <property type="entry name" value="PROKAR_LIPOPROTEIN"/>
    <property type="match status" value="1"/>
</dbReference>
<keyword evidence="2" id="KW-0732">Signal</keyword>
<evidence type="ECO:0000256" key="1">
    <source>
        <dbReference type="SAM" id="MobiDB-lite"/>
    </source>
</evidence>
<dbReference type="GeneID" id="303303813"/>
<proteinExistence type="predicted"/>
<dbReference type="Proteomes" id="UP000606115">
    <property type="component" value="Unassembled WGS sequence"/>
</dbReference>
<evidence type="ECO:0008006" key="5">
    <source>
        <dbReference type="Google" id="ProtNLM"/>
    </source>
</evidence>
<feature type="chain" id="PRO_5047045150" description="Lipoprotein" evidence="2">
    <location>
        <begin position="25"/>
        <end position="244"/>
    </location>
</feature>
<accession>A0ABQ2DG08</accession>
<feature type="signal peptide" evidence="2">
    <location>
        <begin position="1"/>
        <end position="24"/>
    </location>
</feature>
<keyword evidence="4" id="KW-1185">Reference proteome</keyword>
<evidence type="ECO:0000313" key="4">
    <source>
        <dbReference type="Proteomes" id="UP000606115"/>
    </source>
</evidence>
<feature type="compositionally biased region" description="Low complexity" evidence="1">
    <location>
        <begin position="21"/>
        <end position="47"/>
    </location>
</feature>
<protein>
    <recommendedName>
        <fullName evidence="5">Lipoprotein</fullName>
    </recommendedName>
</protein>
<evidence type="ECO:0000313" key="3">
    <source>
        <dbReference type="EMBL" id="GGJ56729.1"/>
    </source>
</evidence>
<organism evidence="3 4">
    <name type="scientific">Glutamicibacter ardleyensis</name>
    <dbReference type="NCBI Taxonomy" id="225894"/>
    <lineage>
        <taxon>Bacteria</taxon>
        <taxon>Bacillati</taxon>
        <taxon>Actinomycetota</taxon>
        <taxon>Actinomycetes</taxon>
        <taxon>Micrococcales</taxon>
        <taxon>Micrococcaceae</taxon>
        <taxon>Glutamicibacter</taxon>
    </lineage>
</organism>
<gene>
    <name evidence="3" type="ORF">GCM10007173_14420</name>
</gene>